<accession>A0A0C2BRX3</accession>
<protein>
    <recommendedName>
        <fullName evidence="5">Protein-tyrosine phosphatase</fullName>
    </recommendedName>
</protein>
<evidence type="ECO:0000313" key="3">
    <source>
        <dbReference type="EMBL" id="KIH46588.1"/>
    </source>
</evidence>
<evidence type="ECO:0000259" key="2">
    <source>
        <dbReference type="PROSITE" id="PS50056"/>
    </source>
</evidence>
<dbReference type="InterPro" id="IPR003595">
    <property type="entry name" value="Tyr_Pase_cat"/>
</dbReference>
<dbReference type="AlphaFoldDB" id="A0A0C2BRX3"/>
<dbReference type="PANTHER" id="PTHR46163:SF5">
    <property type="entry name" value="TYROSINE-PROTEIN PHOSPHATASE"/>
    <property type="match status" value="1"/>
</dbReference>
<dbReference type="InterPro" id="IPR016130">
    <property type="entry name" value="Tyr_Pase_AS"/>
</dbReference>
<dbReference type="InterPro" id="IPR000242">
    <property type="entry name" value="PTP_cat"/>
</dbReference>
<gene>
    <name evidence="3" type="ORF">ANCDUO_23359</name>
</gene>
<dbReference type="SMART" id="SM00404">
    <property type="entry name" value="PTPc_motif"/>
    <property type="match status" value="1"/>
</dbReference>
<evidence type="ECO:0008006" key="5">
    <source>
        <dbReference type="Google" id="ProtNLM"/>
    </source>
</evidence>
<reference evidence="3 4" key="1">
    <citation type="submission" date="2013-12" db="EMBL/GenBank/DDBJ databases">
        <title>Draft genome of the parsitic nematode Ancylostoma duodenale.</title>
        <authorList>
            <person name="Mitreva M."/>
        </authorList>
    </citation>
    <scope>NUCLEOTIDE SEQUENCE [LARGE SCALE GENOMIC DNA]</scope>
    <source>
        <strain evidence="3 4">Zhejiang</strain>
    </source>
</reference>
<dbReference type="Gene3D" id="3.90.190.10">
    <property type="entry name" value="Protein tyrosine phosphatase superfamily"/>
    <property type="match status" value="1"/>
</dbReference>
<dbReference type="InterPro" id="IPR052782">
    <property type="entry name" value="Oocyte-zygote_transition_reg"/>
</dbReference>
<dbReference type="PROSITE" id="PS50055">
    <property type="entry name" value="TYR_PHOSPHATASE_PTP"/>
    <property type="match status" value="1"/>
</dbReference>
<dbReference type="PROSITE" id="PS00383">
    <property type="entry name" value="TYR_PHOSPHATASE_1"/>
    <property type="match status" value="1"/>
</dbReference>
<organism evidence="3 4">
    <name type="scientific">Ancylostoma duodenale</name>
    <dbReference type="NCBI Taxonomy" id="51022"/>
    <lineage>
        <taxon>Eukaryota</taxon>
        <taxon>Metazoa</taxon>
        <taxon>Ecdysozoa</taxon>
        <taxon>Nematoda</taxon>
        <taxon>Chromadorea</taxon>
        <taxon>Rhabditida</taxon>
        <taxon>Rhabditina</taxon>
        <taxon>Rhabditomorpha</taxon>
        <taxon>Strongyloidea</taxon>
        <taxon>Ancylostomatidae</taxon>
        <taxon>Ancylostomatinae</taxon>
        <taxon>Ancylostoma</taxon>
    </lineage>
</organism>
<proteinExistence type="predicted"/>
<feature type="domain" description="Tyrosine-protein phosphatase" evidence="1">
    <location>
        <begin position="1"/>
        <end position="77"/>
    </location>
</feature>
<keyword evidence="4" id="KW-1185">Reference proteome</keyword>
<dbReference type="SUPFAM" id="SSF52799">
    <property type="entry name" value="(Phosphotyrosine protein) phosphatases II"/>
    <property type="match status" value="1"/>
</dbReference>
<feature type="domain" description="Tyrosine specific protein phosphatases" evidence="2">
    <location>
        <begin position="12"/>
        <end position="68"/>
    </location>
</feature>
<dbReference type="PANTHER" id="PTHR46163">
    <property type="entry name" value="TYROSINE-PROTEIN PHOSPHATASE-RELATED"/>
    <property type="match status" value="1"/>
</dbReference>
<sequence length="81" mass="9053">MAPFQADKLDCGPIVMHCSAGIGRTGCIIMIDVILRRLFAGKPVDMVEIFKKLRDQRAQSIPVDVLYIFVVVSVIDYIRVS</sequence>
<evidence type="ECO:0000313" key="4">
    <source>
        <dbReference type="Proteomes" id="UP000054047"/>
    </source>
</evidence>
<dbReference type="InterPro" id="IPR000387">
    <property type="entry name" value="Tyr_Pase_dom"/>
</dbReference>
<dbReference type="OrthoDB" id="5870053at2759"/>
<dbReference type="EMBL" id="KN768883">
    <property type="protein sequence ID" value="KIH46588.1"/>
    <property type="molecule type" value="Genomic_DNA"/>
</dbReference>
<name>A0A0C2BRX3_9BILA</name>
<dbReference type="PRINTS" id="PR00700">
    <property type="entry name" value="PRTYPHPHTASE"/>
</dbReference>
<evidence type="ECO:0000259" key="1">
    <source>
        <dbReference type="PROSITE" id="PS50055"/>
    </source>
</evidence>
<dbReference type="InterPro" id="IPR029021">
    <property type="entry name" value="Prot-tyrosine_phosphatase-like"/>
</dbReference>
<dbReference type="Pfam" id="PF00102">
    <property type="entry name" value="Y_phosphatase"/>
    <property type="match status" value="1"/>
</dbReference>
<dbReference type="GO" id="GO:0004725">
    <property type="term" value="F:protein tyrosine phosphatase activity"/>
    <property type="evidence" value="ECO:0007669"/>
    <property type="project" value="InterPro"/>
</dbReference>
<dbReference type="Proteomes" id="UP000054047">
    <property type="component" value="Unassembled WGS sequence"/>
</dbReference>
<dbReference type="PROSITE" id="PS50056">
    <property type="entry name" value="TYR_PHOSPHATASE_2"/>
    <property type="match status" value="1"/>
</dbReference>